<dbReference type="InParanoid" id="A0A1X7UVW8"/>
<dbReference type="Pfam" id="PF03564">
    <property type="entry name" value="DUF1759"/>
    <property type="match status" value="1"/>
</dbReference>
<dbReference type="InterPro" id="IPR005312">
    <property type="entry name" value="DUF1759"/>
</dbReference>
<accession>A0A1X7UVW8</accession>
<dbReference type="EnsemblMetazoa" id="Aqu2.1.31522_001">
    <property type="protein sequence ID" value="Aqu2.1.31522_001"/>
    <property type="gene ID" value="Aqu2.1.31522"/>
</dbReference>
<proteinExistence type="predicted"/>
<reference evidence="1" key="1">
    <citation type="submission" date="2017-05" db="UniProtKB">
        <authorList>
            <consortium name="EnsemblMetazoa"/>
        </authorList>
    </citation>
    <scope>IDENTIFICATION</scope>
</reference>
<sequence>MAEVNRALRSLPALSPSPAHPLLTPPPAITAKLSKLNLRNFNGSLICWSSFWNAYKTAVHEDHKGRARDAIAGFALTDAKYAAAIDLLQHRFGDKEKWIAAHMDSLMSLEAVTSDNNVTDSRRL</sequence>
<dbReference type="AlphaFoldDB" id="A0A1X7UVW8"/>
<name>A0A1X7UVW8_AMPQE</name>
<protein>
    <submittedName>
        <fullName evidence="1">Uncharacterized protein</fullName>
    </submittedName>
</protein>
<evidence type="ECO:0000313" key="1">
    <source>
        <dbReference type="EnsemblMetazoa" id="Aqu2.1.31522_001"/>
    </source>
</evidence>
<organism evidence="1">
    <name type="scientific">Amphimedon queenslandica</name>
    <name type="common">Sponge</name>
    <dbReference type="NCBI Taxonomy" id="400682"/>
    <lineage>
        <taxon>Eukaryota</taxon>
        <taxon>Metazoa</taxon>
        <taxon>Porifera</taxon>
        <taxon>Demospongiae</taxon>
        <taxon>Heteroscleromorpha</taxon>
        <taxon>Haplosclerida</taxon>
        <taxon>Niphatidae</taxon>
        <taxon>Amphimedon</taxon>
    </lineage>
</organism>